<organism evidence="1">
    <name type="scientific">Shewanella oncorhynchi</name>
    <dbReference type="NCBI Taxonomy" id="2726434"/>
    <lineage>
        <taxon>Bacteria</taxon>
        <taxon>Pseudomonadati</taxon>
        <taxon>Pseudomonadota</taxon>
        <taxon>Gammaproteobacteria</taxon>
        <taxon>Alteromonadales</taxon>
        <taxon>Shewanellaceae</taxon>
        <taxon>Shewanella</taxon>
    </lineage>
</organism>
<reference evidence="1" key="1">
    <citation type="submission" date="2023-08" db="EMBL/GenBank/DDBJ databases">
        <title>Complete genome sequence of Shewanella oncorhynchi Z-P2, a siderophore putrebactin-producing bacterium.</title>
        <authorList>
            <person name="Zhang Y."/>
        </authorList>
    </citation>
    <scope>NUCLEOTIDE SEQUENCE</scope>
    <source>
        <strain evidence="1">Z-P2</strain>
    </source>
</reference>
<evidence type="ECO:0000313" key="1">
    <source>
        <dbReference type="EMBL" id="WMB72266.1"/>
    </source>
</evidence>
<dbReference type="RefSeq" id="WP_306683116.1">
    <property type="nucleotide sequence ID" value="NZ_CP132914.1"/>
</dbReference>
<dbReference type="GeneID" id="301341090"/>
<sequence length="161" mass="17851">MTDNAILLQQLQSCAWAANVGLPEETAKTYGTLEEIAAFLESDPEAFFETPYEIQYESLCVTDHDLANSLKTKAVVNDVHAWISDSEVDEMSKSAYLSTWKIIPVAEICALTSDDANTLATLLLADVKLSAFTSERLSWYLCGRIPFGYIGTYPNGQWLIL</sequence>
<gene>
    <name evidence="1" type="ORF">RA178_17865</name>
</gene>
<accession>A0AA50KCR1</accession>
<dbReference type="Proteomes" id="UP001236800">
    <property type="component" value="Chromosome"/>
</dbReference>
<dbReference type="KEGG" id="sog:RA178_17865"/>
<dbReference type="AlphaFoldDB" id="A0AA50KCR1"/>
<protein>
    <submittedName>
        <fullName evidence="1">Uncharacterized protein</fullName>
    </submittedName>
</protein>
<dbReference type="EMBL" id="CP132914">
    <property type="protein sequence ID" value="WMB72266.1"/>
    <property type="molecule type" value="Genomic_DNA"/>
</dbReference>
<proteinExistence type="predicted"/>
<name>A0AA50KCR1_9GAMM</name>